<organism evidence="1 2">
    <name type="scientific">Ascobolus immersus RN42</name>
    <dbReference type="NCBI Taxonomy" id="1160509"/>
    <lineage>
        <taxon>Eukaryota</taxon>
        <taxon>Fungi</taxon>
        <taxon>Dikarya</taxon>
        <taxon>Ascomycota</taxon>
        <taxon>Pezizomycotina</taxon>
        <taxon>Pezizomycetes</taxon>
        <taxon>Pezizales</taxon>
        <taxon>Ascobolaceae</taxon>
        <taxon>Ascobolus</taxon>
    </lineage>
</organism>
<keyword evidence="2" id="KW-1185">Reference proteome</keyword>
<sequence>MSSQMMLPCRVVVLTPASLLRVVIPQQQQRVVQLDAINQILPSGSLPKTPRNRPLSSTDIPLLSGSLVATSSFGPVGVVWCWWWPVVDQRAVKGEKIMTDFPLSLSFF</sequence>
<dbReference type="AlphaFoldDB" id="A0A3N4HTA1"/>
<gene>
    <name evidence="1" type="ORF">BJ508DRAFT_180086</name>
</gene>
<protein>
    <submittedName>
        <fullName evidence="1">Uncharacterized protein</fullName>
    </submittedName>
</protein>
<evidence type="ECO:0000313" key="2">
    <source>
        <dbReference type="Proteomes" id="UP000275078"/>
    </source>
</evidence>
<proteinExistence type="predicted"/>
<dbReference type="Proteomes" id="UP000275078">
    <property type="component" value="Unassembled WGS sequence"/>
</dbReference>
<dbReference type="EMBL" id="ML119735">
    <property type="protein sequence ID" value="RPA76919.1"/>
    <property type="molecule type" value="Genomic_DNA"/>
</dbReference>
<accession>A0A3N4HTA1</accession>
<evidence type="ECO:0000313" key="1">
    <source>
        <dbReference type="EMBL" id="RPA76919.1"/>
    </source>
</evidence>
<reference evidence="1 2" key="1">
    <citation type="journal article" date="2018" name="Nat. Ecol. Evol.">
        <title>Pezizomycetes genomes reveal the molecular basis of ectomycorrhizal truffle lifestyle.</title>
        <authorList>
            <person name="Murat C."/>
            <person name="Payen T."/>
            <person name="Noel B."/>
            <person name="Kuo A."/>
            <person name="Morin E."/>
            <person name="Chen J."/>
            <person name="Kohler A."/>
            <person name="Krizsan K."/>
            <person name="Balestrini R."/>
            <person name="Da Silva C."/>
            <person name="Montanini B."/>
            <person name="Hainaut M."/>
            <person name="Levati E."/>
            <person name="Barry K.W."/>
            <person name="Belfiori B."/>
            <person name="Cichocki N."/>
            <person name="Clum A."/>
            <person name="Dockter R.B."/>
            <person name="Fauchery L."/>
            <person name="Guy J."/>
            <person name="Iotti M."/>
            <person name="Le Tacon F."/>
            <person name="Lindquist E.A."/>
            <person name="Lipzen A."/>
            <person name="Malagnac F."/>
            <person name="Mello A."/>
            <person name="Molinier V."/>
            <person name="Miyauchi S."/>
            <person name="Poulain J."/>
            <person name="Riccioni C."/>
            <person name="Rubini A."/>
            <person name="Sitrit Y."/>
            <person name="Splivallo R."/>
            <person name="Traeger S."/>
            <person name="Wang M."/>
            <person name="Zifcakova L."/>
            <person name="Wipf D."/>
            <person name="Zambonelli A."/>
            <person name="Paolocci F."/>
            <person name="Nowrousian M."/>
            <person name="Ottonello S."/>
            <person name="Baldrian P."/>
            <person name="Spatafora J.W."/>
            <person name="Henrissat B."/>
            <person name="Nagy L.G."/>
            <person name="Aury J.M."/>
            <person name="Wincker P."/>
            <person name="Grigoriev I.V."/>
            <person name="Bonfante P."/>
            <person name="Martin F.M."/>
        </authorList>
    </citation>
    <scope>NUCLEOTIDE SEQUENCE [LARGE SCALE GENOMIC DNA]</scope>
    <source>
        <strain evidence="1 2">RN42</strain>
    </source>
</reference>
<name>A0A3N4HTA1_ASCIM</name>